<dbReference type="Pfam" id="PF19290">
    <property type="entry name" value="PmbA_TldD_2nd"/>
    <property type="match status" value="1"/>
</dbReference>
<evidence type="ECO:0000259" key="8">
    <source>
        <dbReference type="Pfam" id="PF19290"/>
    </source>
</evidence>
<keyword evidence="4" id="KW-0482">Metalloprotease</keyword>
<dbReference type="GO" id="GO:0008237">
    <property type="term" value="F:metallopeptidase activity"/>
    <property type="evidence" value="ECO:0007669"/>
    <property type="project" value="UniProtKB-KW"/>
</dbReference>
<dbReference type="PANTHER" id="PTHR30624">
    <property type="entry name" value="UNCHARACTERIZED PROTEIN TLDD AND PMBA"/>
    <property type="match status" value="1"/>
</dbReference>
<dbReference type="InterPro" id="IPR045569">
    <property type="entry name" value="Metalloprtase-TldD/E_C"/>
</dbReference>
<keyword evidence="2" id="KW-0645">Protease</keyword>
<dbReference type="PROSITE" id="PS51318">
    <property type="entry name" value="TAT"/>
    <property type="match status" value="1"/>
</dbReference>
<dbReference type="InterPro" id="IPR006311">
    <property type="entry name" value="TAT_signal"/>
</dbReference>
<dbReference type="InterPro" id="IPR002510">
    <property type="entry name" value="Metalloprtase-TldD/E_N"/>
</dbReference>
<feature type="domain" description="Metalloprotease TldD/E C-terminal" evidence="7">
    <location>
        <begin position="292"/>
        <end position="541"/>
    </location>
</feature>
<proteinExistence type="inferred from homology"/>
<feature type="domain" description="Metalloprotease TldD/E N-terminal" evidence="6">
    <location>
        <begin position="80"/>
        <end position="143"/>
    </location>
</feature>
<sequence length="547" mass="60014">MHLPVPQNHRGSTSMTGAPLQLPHDIPRRDFLRLSAAVVAAGILLPSTKPVAAQSMTSSERELLLHAIDVARSTGAQYADGRIIRTQFEAIGAREQMITQVQSTDSFGINVRALVGGSWGFSATQVLTRDAVAAMAREAVAIATANNEVAPSDTVLAQVDVFPDADWITPHTVDPFDVSLEDKAALLLRINEEALRVNNIRFSNSSILSVKEERLLATSEGSVIRQTLMRINPSINITAISPDGSDFQTRGAVVEPAGRGYEYIRGLELASSAEGWAEEAAMKLEAPSVEPGKWDLVLHPSNLWLTIHESIGHPTELDRALGFEANYAGTSFIYPPIDVINKLRLGPDFLQFVGNRTEFGGCATTGWDDEGVPAEIWPIIEDGLFVDYQTTREQADWISQYTGITRSHGCSYGQNWESMPFQRMPNVSMLPGENDLSEDDVIANTDRGILVEGRGSYSIDQQRYNIQFAGQVFWEIRNGRKYRMLRDVAYVGRTPEFWNALDTIGGPSTYYLGASFGDAKGQPIQVNAVSHGCPISLFRDIDIINTA</sequence>
<dbReference type="Proteomes" id="UP000218767">
    <property type="component" value="Unassembled WGS sequence"/>
</dbReference>
<comment type="caution">
    <text evidence="9">The sequence shown here is derived from an EMBL/GenBank/DDBJ whole genome shotgun (WGS) entry which is preliminary data.</text>
</comment>
<dbReference type="GO" id="GO:0006508">
    <property type="term" value="P:proteolysis"/>
    <property type="evidence" value="ECO:0007669"/>
    <property type="project" value="UniProtKB-KW"/>
</dbReference>
<name>A0A2A4X5Z1_9GAMM</name>
<evidence type="ECO:0000256" key="5">
    <source>
        <dbReference type="SAM" id="MobiDB-lite"/>
    </source>
</evidence>
<dbReference type="GO" id="GO:0005829">
    <property type="term" value="C:cytosol"/>
    <property type="evidence" value="ECO:0007669"/>
    <property type="project" value="TreeGrafter"/>
</dbReference>
<accession>A0A2A4X5Z1</accession>
<dbReference type="PANTHER" id="PTHR30624:SF10">
    <property type="entry name" value="CONSERVED PROTEIN"/>
    <property type="match status" value="1"/>
</dbReference>
<evidence type="ECO:0000256" key="3">
    <source>
        <dbReference type="ARBA" id="ARBA00022801"/>
    </source>
</evidence>
<reference evidence="10" key="1">
    <citation type="submission" date="2017-08" db="EMBL/GenBank/DDBJ databases">
        <title>A dynamic microbial community with high functional redundancy inhabits the cold, oxic subseafloor aquifer.</title>
        <authorList>
            <person name="Tully B.J."/>
            <person name="Wheat C.G."/>
            <person name="Glazer B.T."/>
            <person name="Huber J.A."/>
        </authorList>
    </citation>
    <scope>NUCLEOTIDE SEQUENCE [LARGE SCALE GENOMIC DNA]</scope>
</reference>
<evidence type="ECO:0000256" key="1">
    <source>
        <dbReference type="ARBA" id="ARBA00005836"/>
    </source>
</evidence>
<dbReference type="InterPro" id="IPR045570">
    <property type="entry name" value="Metalloprtase-TldD/E_cen_dom"/>
</dbReference>
<evidence type="ECO:0000313" key="9">
    <source>
        <dbReference type="EMBL" id="PCI77465.1"/>
    </source>
</evidence>
<evidence type="ECO:0000256" key="2">
    <source>
        <dbReference type="ARBA" id="ARBA00022670"/>
    </source>
</evidence>
<gene>
    <name evidence="9" type="ORF">COB20_08125</name>
</gene>
<dbReference type="InterPro" id="IPR036059">
    <property type="entry name" value="TldD/PmbA_sf"/>
</dbReference>
<evidence type="ECO:0000313" key="10">
    <source>
        <dbReference type="Proteomes" id="UP000218767"/>
    </source>
</evidence>
<keyword evidence="3" id="KW-0378">Hydrolase</keyword>
<dbReference type="Pfam" id="PF19289">
    <property type="entry name" value="PmbA_TldD_3rd"/>
    <property type="match status" value="1"/>
</dbReference>
<dbReference type="Gene3D" id="3.30.2290.10">
    <property type="entry name" value="PmbA/TldD superfamily"/>
    <property type="match status" value="1"/>
</dbReference>
<feature type="region of interest" description="Disordered" evidence="5">
    <location>
        <begin position="1"/>
        <end position="21"/>
    </location>
</feature>
<organism evidence="9 10">
    <name type="scientific">SAR86 cluster bacterium</name>
    <dbReference type="NCBI Taxonomy" id="2030880"/>
    <lineage>
        <taxon>Bacteria</taxon>
        <taxon>Pseudomonadati</taxon>
        <taxon>Pseudomonadota</taxon>
        <taxon>Gammaproteobacteria</taxon>
        <taxon>SAR86 cluster</taxon>
    </lineage>
</organism>
<evidence type="ECO:0000256" key="4">
    <source>
        <dbReference type="ARBA" id="ARBA00023049"/>
    </source>
</evidence>
<protein>
    <submittedName>
        <fullName evidence="9">TldD/PmbA family protein</fullName>
    </submittedName>
</protein>
<dbReference type="AlphaFoldDB" id="A0A2A4X5Z1"/>
<dbReference type="InterPro" id="IPR035068">
    <property type="entry name" value="TldD/PmbA_N"/>
</dbReference>
<dbReference type="EMBL" id="NVUL01000045">
    <property type="protein sequence ID" value="PCI77465.1"/>
    <property type="molecule type" value="Genomic_DNA"/>
</dbReference>
<comment type="similarity">
    <text evidence="1">Belongs to the peptidase U62 family.</text>
</comment>
<dbReference type="FunFam" id="3.30.2290.10:FF:000003">
    <property type="entry name" value="Zinc-dependent protease, TldD/PmbA family"/>
    <property type="match status" value="1"/>
</dbReference>
<dbReference type="Pfam" id="PF01523">
    <property type="entry name" value="PmbA_TldD_1st"/>
    <property type="match status" value="1"/>
</dbReference>
<dbReference type="SUPFAM" id="SSF111283">
    <property type="entry name" value="Putative modulator of DNA gyrase, PmbA/TldD"/>
    <property type="match status" value="1"/>
</dbReference>
<feature type="domain" description="Metalloprotease TldD/E central" evidence="8">
    <location>
        <begin position="174"/>
        <end position="284"/>
    </location>
</feature>
<dbReference type="InterPro" id="IPR051463">
    <property type="entry name" value="Peptidase_U62_metallo"/>
</dbReference>
<evidence type="ECO:0000259" key="7">
    <source>
        <dbReference type="Pfam" id="PF19289"/>
    </source>
</evidence>
<evidence type="ECO:0000259" key="6">
    <source>
        <dbReference type="Pfam" id="PF01523"/>
    </source>
</evidence>